<sequence length="67" mass="7372">GVNIEDCKAVSKLIGIKIFVTEFLAYSHMGKMVAVRNELIKNGLLDSYLNGTYSLPPGSDILIHFCI</sequence>
<dbReference type="EMBL" id="REGN01012680">
    <property type="protein sequence ID" value="RMZ94991.1"/>
    <property type="molecule type" value="Genomic_DNA"/>
</dbReference>
<dbReference type="OrthoDB" id="6075923at2759"/>
<feature type="non-terminal residue" evidence="1">
    <location>
        <position position="1"/>
    </location>
</feature>
<dbReference type="AlphaFoldDB" id="A0A3M7P7C3"/>
<protein>
    <submittedName>
        <fullName evidence="1">Uncharacterized protein</fullName>
    </submittedName>
</protein>
<organism evidence="1 2">
    <name type="scientific">Brachionus plicatilis</name>
    <name type="common">Marine rotifer</name>
    <name type="synonym">Brachionus muelleri</name>
    <dbReference type="NCBI Taxonomy" id="10195"/>
    <lineage>
        <taxon>Eukaryota</taxon>
        <taxon>Metazoa</taxon>
        <taxon>Spiralia</taxon>
        <taxon>Gnathifera</taxon>
        <taxon>Rotifera</taxon>
        <taxon>Eurotatoria</taxon>
        <taxon>Monogononta</taxon>
        <taxon>Pseudotrocha</taxon>
        <taxon>Ploima</taxon>
        <taxon>Brachionidae</taxon>
        <taxon>Brachionus</taxon>
    </lineage>
</organism>
<evidence type="ECO:0000313" key="2">
    <source>
        <dbReference type="Proteomes" id="UP000276133"/>
    </source>
</evidence>
<name>A0A3M7P7C3_BRAPC</name>
<reference evidence="1 2" key="1">
    <citation type="journal article" date="2018" name="Sci. Rep.">
        <title>Genomic signatures of local adaptation to the degree of environmental predictability in rotifers.</title>
        <authorList>
            <person name="Franch-Gras L."/>
            <person name="Hahn C."/>
            <person name="Garcia-Roger E.M."/>
            <person name="Carmona M.J."/>
            <person name="Serra M."/>
            <person name="Gomez A."/>
        </authorList>
    </citation>
    <scope>NUCLEOTIDE SEQUENCE [LARGE SCALE GENOMIC DNA]</scope>
    <source>
        <strain evidence="1">HYR1</strain>
    </source>
</reference>
<accession>A0A3M7P7C3</accession>
<proteinExistence type="predicted"/>
<gene>
    <name evidence="1" type="ORF">BpHYR1_000196</name>
</gene>
<keyword evidence="2" id="KW-1185">Reference proteome</keyword>
<comment type="caution">
    <text evidence="1">The sequence shown here is derived from an EMBL/GenBank/DDBJ whole genome shotgun (WGS) entry which is preliminary data.</text>
</comment>
<dbReference type="Proteomes" id="UP000276133">
    <property type="component" value="Unassembled WGS sequence"/>
</dbReference>
<evidence type="ECO:0000313" key="1">
    <source>
        <dbReference type="EMBL" id="RMZ94991.1"/>
    </source>
</evidence>